<dbReference type="InterPro" id="IPR036390">
    <property type="entry name" value="WH_DNA-bd_sf"/>
</dbReference>
<dbReference type="EMBL" id="CXST01000001">
    <property type="protein sequence ID" value="CTQ42267.1"/>
    <property type="molecule type" value="Genomic_DNA"/>
</dbReference>
<dbReference type="OrthoDB" id="9800350at2"/>
<dbReference type="PROSITE" id="PS51118">
    <property type="entry name" value="HTH_HXLR"/>
    <property type="match status" value="1"/>
</dbReference>
<dbReference type="Gene3D" id="1.10.10.10">
    <property type="entry name" value="Winged helix-like DNA-binding domain superfamily/Winged helix DNA-binding domain"/>
    <property type="match status" value="1"/>
</dbReference>
<reference evidence="6" key="1">
    <citation type="submission" date="2015-07" db="EMBL/GenBank/DDBJ databases">
        <authorList>
            <person name="Rodrigo-Torres Lidia"/>
            <person name="Arahal R.David."/>
        </authorList>
    </citation>
    <scope>NUCLEOTIDE SEQUENCE [LARGE SCALE GENOMIC DNA]</scope>
    <source>
        <strain evidence="6">CECT 4801</strain>
    </source>
</reference>
<protein>
    <submittedName>
        <fullName evidence="5">Putative HTH-type transcriptional regulator YybR</fullName>
    </submittedName>
</protein>
<evidence type="ECO:0000256" key="3">
    <source>
        <dbReference type="ARBA" id="ARBA00023163"/>
    </source>
</evidence>
<keyword evidence="3" id="KW-0804">Transcription</keyword>
<accession>A0A0M6XXW8</accession>
<evidence type="ECO:0000259" key="4">
    <source>
        <dbReference type="PROSITE" id="PS51118"/>
    </source>
</evidence>
<keyword evidence="6" id="KW-1185">Reference proteome</keyword>
<dbReference type="GO" id="GO:0003677">
    <property type="term" value="F:DNA binding"/>
    <property type="evidence" value="ECO:0007669"/>
    <property type="project" value="UniProtKB-KW"/>
</dbReference>
<dbReference type="InterPro" id="IPR002577">
    <property type="entry name" value="HTH_HxlR"/>
</dbReference>
<dbReference type="SUPFAM" id="SSF46785">
    <property type="entry name" value="Winged helix' DNA-binding domain"/>
    <property type="match status" value="1"/>
</dbReference>
<dbReference type="PANTHER" id="PTHR33204:SF29">
    <property type="entry name" value="TRANSCRIPTIONAL REGULATOR"/>
    <property type="match status" value="1"/>
</dbReference>
<sequence>MDTIRKSGPKLVKDVYGCHPGCAVEAALSLIDGKWKGVILFLLMEKEVMRFNEFQKALPDITQRILTAQLRSMEADGLIVRTVYPVVPPKVEYQLTDLGVSLEPVVKALARWGNENKTLWPKGFKRDSHLQQAG</sequence>
<dbReference type="Pfam" id="PF01638">
    <property type="entry name" value="HxlR"/>
    <property type="match status" value="1"/>
</dbReference>
<evidence type="ECO:0000256" key="2">
    <source>
        <dbReference type="ARBA" id="ARBA00023125"/>
    </source>
</evidence>
<name>A0A0M6XXW8_9HYPH</name>
<evidence type="ECO:0000313" key="6">
    <source>
        <dbReference type="Proteomes" id="UP000048926"/>
    </source>
</evidence>
<gene>
    <name evidence="5" type="primary">yybR_1</name>
    <name evidence="5" type="ORF">LAL4801_00693</name>
</gene>
<dbReference type="STRING" id="187304.B0E33_26680"/>
<proteinExistence type="predicted"/>
<evidence type="ECO:0000256" key="1">
    <source>
        <dbReference type="ARBA" id="ARBA00023015"/>
    </source>
</evidence>
<feature type="domain" description="HTH hxlR-type" evidence="4">
    <location>
        <begin position="22"/>
        <end position="121"/>
    </location>
</feature>
<keyword evidence="2" id="KW-0238">DNA-binding</keyword>
<keyword evidence="1" id="KW-0805">Transcription regulation</keyword>
<evidence type="ECO:0000313" key="5">
    <source>
        <dbReference type="EMBL" id="CTQ42267.1"/>
    </source>
</evidence>
<dbReference type="InterPro" id="IPR036388">
    <property type="entry name" value="WH-like_DNA-bd_sf"/>
</dbReference>
<dbReference type="Proteomes" id="UP000048926">
    <property type="component" value="Unassembled WGS sequence"/>
</dbReference>
<dbReference type="AlphaFoldDB" id="A0A0M6XXW8"/>
<dbReference type="PANTHER" id="PTHR33204">
    <property type="entry name" value="TRANSCRIPTIONAL REGULATOR, MARR FAMILY"/>
    <property type="match status" value="1"/>
</dbReference>
<dbReference type="RefSeq" id="WP_055656528.1">
    <property type="nucleotide sequence ID" value="NZ_CXST01000001.1"/>
</dbReference>
<organism evidence="5 6">
    <name type="scientific">Roseibium aggregatum</name>
    <dbReference type="NCBI Taxonomy" id="187304"/>
    <lineage>
        <taxon>Bacteria</taxon>
        <taxon>Pseudomonadati</taxon>
        <taxon>Pseudomonadota</taxon>
        <taxon>Alphaproteobacteria</taxon>
        <taxon>Hyphomicrobiales</taxon>
        <taxon>Stappiaceae</taxon>
        <taxon>Roseibium</taxon>
    </lineage>
</organism>